<dbReference type="EMBL" id="LN714502">
    <property type="protein sequence ID" value="CEL78483.1"/>
    <property type="molecule type" value="Genomic_DNA"/>
</dbReference>
<feature type="compositionally biased region" description="Low complexity" evidence="1">
    <location>
        <begin position="59"/>
        <end position="75"/>
    </location>
</feature>
<feature type="region of interest" description="Disordered" evidence="1">
    <location>
        <begin position="1859"/>
        <end position="1879"/>
    </location>
</feature>
<feature type="region of interest" description="Disordered" evidence="1">
    <location>
        <begin position="1578"/>
        <end position="1598"/>
    </location>
</feature>
<gene>
    <name evidence="2" type="ORF">BN1205_003220</name>
</gene>
<feature type="compositionally biased region" description="Low complexity" evidence="1">
    <location>
        <begin position="477"/>
        <end position="513"/>
    </location>
</feature>
<feature type="compositionally biased region" description="Basic and acidic residues" evidence="1">
    <location>
        <begin position="920"/>
        <end position="955"/>
    </location>
</feature>
<feature type="compositionally biased region" description="Basic and acidic residues" evidence="1">
    <location>
        <begin position="811"/>
        <end position="826"/>
    </location>
</feature>
<feature type="compositionally biased region" description="Basic and acidic residues" evidence="1">
    <location>
        <begin position="94"/>
        <end position="106"/>
    </location>
</feature>
<protein>
    <submittedName>
        <fullName evidence="2">M protein repeat-containing protein</fullName>
    </submittedName>
</protein>
<feature type="compositionally biased region" description="Basic residues" evidence="1">
    <location>
        <begin position="1863"/>
        <end position="1879"/>
    </location>
</feature>
<feature type="region of interest" description="Disordered" evidence="1">
    <location>
        <begin position="467"/>
        <end position="536"/>
    </location>
</feature>
<evidence type="ECO:0000313" key="2">
    <source>
        <dbReference type="EMBL" id="CEL78483.1"/>
    </source>
</evidence>
<sequence length="1879" mass="211379">MARQMMSAAPDSQSHLPQKFAFSDARLRRVANEADSRRTPVFRPPAEASSHSSGPPRTGSAPSSRSPFGSSLLPSVHRPAMRGLQSGENGETGLLRETRNMKDCKESQASTLAALALRRSSASYVSAASSPRSPPASQSSQATPPSSSDPFCSSLLSRLNSAPSATAVAAATSPAAVHGGGSPPELLVIARERRRSLPLHDSKSLRSVSSSSFSPSCSSSSSSCSSSSPSCSSSSASSSASASSSSVFLAFAESRGRGSRRVSSQSSGRRQDMPFPSFLSPHWTDAFCSSHKGDEKSESLGVHRDTTSLRTTPSFAELPTRHPSSPRSRSDSSNPFFDGADAAFDACSATGQAIKSPESSQPTSSSSSFPYPSASSLQHTSSSSSRFTFSVSGPSVGGLSACGAPQEGKGRMDPRQAEDVSLFSSNLLHASGLHESLFNLSALDVSAVYGETQQAVSPPLASSIFSFSGEKKPHPDASASEVPASPSAPLSANPSSSSSSVPSSLRSTSVSSSGHRVDSAEEACEDKKGASVGAGQCVHTPRGGGVSMATAGSMPFSAEREKRVEERGTSNEAVVEREHEKMARSQVSPETQEERMRRIQKELEALKERNDALELQLFETQRRRRAAAGLQLKTERRPLSSSDSPFNSRFDARLGDGVTHAQNASEAAAAAPRGAPREAKEETYRERTSCPLTPLPSFVLRRDSETACSVETPRFPTACPPDGLQRDCSGERGDRETGVATVSSAVQCPSEFPGWDRKECKDRLMRSGVEDEQFEKRTGEEGETIEREEEKVGKGEKEREEEKQAQSLNELRTKKAESLKTRDTERGASAALNRRCKERGDKNEKVWGGETVEDRTGCPCILSGEDAGGKASLSLNADPDPSKHAVSDPQRSGQNEAGCESPSNAPEERQEVTTPQADFDQEREALPTERQELEEARAVAVAQKRESEETRQPHAAEEALWMSAREQSHGVYRQQLQEQREAFVNEKEFEDAKQRLTAQKQPLDEERDVCVKEKQRLEQQMYSANERELGMAIKIYDEKRRKMDGLEEMLLAKQRQLEAERDSCVKEKQGLAGEKKELEKKKREFEERTNELEKVKQDLQGEKKELERKQREFEEIANDLEKAKQDLLGDKRALEKEKREFEEIANDLEKAKQDLQGEKKELERKKREFEERTNELEKAKQGMEGETRALEKEKREFEERTNELEKAKQGMEGEKKALEKEKREFQERMNELEKAKQDMEGAKRSLEKENREFEEKTNELAKAKQDMEGEKRALAKEKREFEEIANDLEKAKQDLQGEKKELERKKREFEEKTNELAKAKQDLQGEKRAFEKEKREFEEKTNELAKAKQDLQGEKRALEKEKREFDEIANDLAKAKQEMEGAKKELEQKTREFEETMNELEKEKQDLQGEKRALEKEKKSIDEERRDLAEAKRGRFEERCQEKANKVNAEERRKVEEKEVSLVEREERSQLEERDMREKEVGELISELNSQRAFFLEKSKTWKAEQEKVRGQLKETEQIMAEQMARWQTRERTIMEEFTRLQEAKEEVERRYASLQEQLSLMEERTAQPLADALEALEEAKRREKEQMGELERERRERQQIEKDYERLAQQNSELTQHVAESRGLKERLEHLQSELLKWRRIGEEARQRAETQYKELKRLDEERQRLLQKCSSQTEGMHFGHAFFAAGVQSDSRHSEEASRDKSDRHVSSDSENVDRDGMAKPQERAGPRRATIRDEKENSEDTRRPGEGQSGTPPAPPRGSEAAPDTPQSAGLFSTVGDPDREGNAVNERTEERQRVEAEPKDERSRDVLIERLRRLYSEECASSRRLAAEGAKYRQQLRQVMKRLVVVTKAMEEANDLREKRQRMQQQKRRGKVSSE</sequence>
<feature type="compositionally biased region" description="Basic and acidic residues" evidence="1">
    <location>
        <begin position="25"/>
        <end position="38"/>
    </location>
</feature>
<feature type="compositionally biased region" description="Low complexity" evidence="1">
    <location>
        <begin position="321"/>
        <end position="335"/>
    </location>
</feature>
<feature type="region of interest" description="Disordered" evidence="1">
    <location>
        <begin position="1152"/>
        <end position="1216"/>
    </location>
</feature>
<feature type="region of interest" description="Disordered" evidence="1">
    <location>
        <begin position="1394"/>
        <end position="1434"/>
    </location>
</feature>
<dbReference type="SUPFAM" id="SSF90257">
    <property type="entry name" value="Myosin rod fragments"/>
    <property type="match status" value="1"/>
</dbReference>
<feature type="region of interest" description="Disordered" evidence="1">
    <location>
        <begin position="1066"/>
        <end position="1106"/>
    </location>
</feature>
<feature type="region of interest" description="Disordered" evidence="1">
    <location>
        <begin position="625"/>
        <end position="696"/>
    </location>
</feature>
<feature type="region of interest" description="Disordered" evidence="1">
    <location>
        <begin position="1232"/>
        <end position="1274"/>
    </location>
</feature>
<feature type="region of interest" description="Disordered" evidence="1">
    <location>
        <begin position="1"/>
        <end position="110"/>
    </location>
</feature>
<feature type="region of interest" description="Disordered" evidence="1">
    <location>
        <begin position="123"/>
        <end position="183"/>
    </location>
</feature>
<feature type="region of interest" description="Disordered" evidence="1">
    <location>
        <begin position="768"/>
        <end position="955"/>
    </location>
</feature>
<feature type="compositionally biased region" description="Basic and acidic residues" evidence="1">
    <location>
        <begin position="1780"/>
        <end position="1806"/>
    </location>
</feature>
<feature type="region of interest" description="Disordered" evidence="1">
    <location>
        <begin position="1292"/>
        <end position="1355"/>
    </location>
</feature>
<feature type="region of interest" description="Disordered" evidence="1">
    <location>
        <begin position="200"/>
        <end position="242"/>
    </location>
</feature>
<dbReference type="PANTHER" id="PTHR23159">
    <property type="entry name" value="CENTROSOMAL PROTEIN 2"/>
    <property type="match status" value="1"/>
</dbReference>
<feature type="compositionally biased region" description="Basic and acidic residues" evidence="1">
    <location>
        <begin position="515"/>
        <end position="529"/>
    </location>
</feature>
<feature type="region of interest" description="Disordered" evidence="1">
    <location>
        <begin position="711"/>
        <end position="745"/>
    </location>
</feature>
<feature type="region of interest" description="Disordered" evidence="1">
    <location>
        <begin position="350"/>
        <end position="377"/>
    </location>
</feature>
<feature type="compositionally biased region" description="Basic and acidic residues" evidence="1">
    <location>
        <begin position="838"/>
        <end position="856"/>
    </location>
</feature>
<feature type="compositionally biased region" description="Low complexity" evidence="1">
    <location>
        <begin position="356"/>
        <end position="377"/>
    </location>
</feature>
<feature type="region of interest" description="Disordered" evidence="1">
    <location>
        <begin position="1689"/>
        <end position="1806"/>
    </location>
</feature>
<dbReference type="PANTHER" id="PTHR23159:SF31">
    <property type="entry name" value="CENTROSOME-ASSOCIATED PROTEIN CEP250 ISOFORM X1"/>
    <property type="match status" value="1"/>
</dbReference>
<feature type="compositionally biased region" description="Basic and acidic residues" evidence="1">
    <location>
        <begin position="1692"/>
        <end position="1748"/>
    </location>
</feature>
<reference evidence="2" key="1">
    <citation type="journal article" date="2015" name="PLoS ONE">
        <title>Comprehensive Evaluation of Toxoplasma gondii VEG and Neospora caninum LIV Genomes with Tachyzoite Stage Transcriptome and Proteome Defines Novel Transcript Features.</title>
        <authorList>
            <person name="Ramaprasad A."/>
            <person name="Mourier T."/>
            <person name="Naeem R."/>
            <person name="Malas T.B."/>
            <person name="Moussa E."/>
            <person name="Panigrahi A."/>
            <person name="Vermont S.J."/>
            <person name="Otto T.D."/>
            <person name="Wastling J."/>
            <person name="Pain A."/>
        </authorList>
    </citation>
    <scope>NUCLEOTIDE SEQUENCE</scope>
    <source>
        <strain evidence="2">VEG</strain>
    </source>
</reference>
<dbReference type="Gene3D" id="1.20.120.330">
    <property type="entry name" value="Nucleotidyltransferases domain 2"/>
    <property type="match status" value="1"/>
</dbReference>
<feature type="compositionally biased region" description="Basic and acidic residues" evidence="1">
    <location>
        <begin position="768"/>
        <end position="804"/>
    </location>
</feature>
<feature type="region of interest" description="Disordered" evidence="1">
    <location>
        <begin position="556"/>
        <end position="596"/>
    </location>
</feature>
<feature type="compositionally biased region" description="Basic and acidic residues" evidence="1">
    <location>
        <begin position="675"/>
        <end position="688"/>
    </location>
</feature>
<proteinExistence type="predicted"/>
<feature type="compositionally biased region" description="Basic and acidic residues" evidence="1">
    <location>
        <begin position="724"/>
        <end position="737"/>
    </location>
</feature>
<feature type="region of interest" description="Disordered" evidence="1">
    <location>
        <begin position="294"/>
        <end position="335"/>
    </location>
</feature>
<feature type="compositionally biased region" description="Basic and acidic residues" evidence="1">
    <location>
        <begin position="558"/>
        <end position="583"/>
    </location>
</feature>
<evidence type="ECO:0000256" key="1">
    <source>
        <dbReference type="SAM" id="MobiDB-lite"/>
    </source>
</evidence>
<organism evidence="2">
    <name type="scientific">Toxoplasma gondii (strain ATCC 50861 / VEG)</name>
    <dbReference type="NCBI Taxonomy" id="432359"/>
    <lineage>
        <taxon>Eukaryota</taxon>
        <taxon>Sar</taxon>
        <taxon>Alveolata</taxon>
        <taxon>Apicomplexa</taxon>
        <taxon>Conoidasida</taxon>
        <taxon>Coccidia</taxon>
        <taxon>Eucoccidiorida</taxon>
        <taxon>Eimeriorina</taxon>
        <taxon>Sarcocystidae</taxon>
        <taxon>Toxoplasma</taxon>
    </lineage>
</organism>
<feature type="compositionally biased region" description="Basic and acidic residues" evidence="1">
    <location>
        <begin position="294"/>
        <end position="307"/>
    </location>
</feature>
<feature type="compositionally biased region" description="Low complexity" evidence="1">
    <location>
        <begin position="123"/>
        <end position="177"/>
    </location>
</feature>
<accession>A0A0F7V7J1</accession>
<feature type="compositionally biased region" description="Low complexity" evidence="1">
    <location>
        <begin position="207"/>
        <end position="242"/>
    </location>
</feature>
<feature type="region of interest" description="Disordered" evidence="1">
    <location>
        <begin position="258"/>
        <end position="277"/>
    </location>
</feature>
<name>A0A0F7V7J1_TOXGV</name>
<feature type="compositionally biased region" description="Low complexity" evidence="1">
    <location>
        <begin position="664"/>
        <end position="674"/>
    </location>
</feature>